<dbReference type="InterPro" id="IPR003439">
    <property type="entry name" value="ABC_transporter-like_ATP-bd"/>
</dbReference>
<dbReference type="AlphaFoldDB" id="A0A9X2D9W1"/>
<evidence type="ECO:0000256" key="1">
    <source>
        <dbReference type="ARBA" id="ARBA00022448"/>
    </source>
</evidence>
<dbReference type="PROSITE" id="PS50893">
    <property type="entry name" value="ABC_TRANSPORTER_2"/>
    <property type="match status" value="1"/>
</dbReference>
<dbReference type="InterPro" id="IPR017871">
    <property type="entry name" value="ABC_transporter-like_CS"/>
</dbReference>
<proteinExistence type="predicted"/>
<dbReference type="GO" id="GO:0016887">
    <property type="term" value="F:ATP hydrolysis activity"/>
    <property type="evidence" value="ECO:0007669"/>
    <property type="project" value="InterPro"/>
</dbReference>
<dbReference type="Pfam" id="PF03459">
    <property type="entry name" value="TOBE"/>
    <property type="match status" value="1"/>
</dbReference>
<dbReference type="InterPro" id="IPR003593">
    <property type="entry name" value="AAA+_ATPase"/>
</dbReference>
<organism evidence="7 8">
    <name type="scientific">Nocardioides bruguierae</name>
    <dbReference type="NCBI Taxonomy" id="2945102"/>
    <lineage>
        <taxon>Bacteria</taxon>
        <taxon>Bacillati</taxon>
        <taxon>Actinomycetota</taxon>
        <taxon>Actinomycetes</taxon>
        <taxon>Propionibacteriales</taxon>
        <taxon>Nocardioidaceae</taxon>
        <taxon>Nocardioides</taxon>
    </lineage>
</organism>
<feature type="domain" description="ABC transporter" evidence="5">
    <location>
        <begin position="3"/>
        <end position="236"/>
    </location>
</feature>
<evidence type="ECO:0000256" key="4">
    <source>
        <dbReference type="PROSITE-ProRule" id="PRU01213"/>
    </source>
</evidence>
<dbReference type="PANTHER" id="PTHR42781:SF4">
    <property type="entry name" value="SPERMIDINE_PUTRESCINE IMPORT ATP-BINDING PROTEIN POTA"/>
    <property type="match status" value="1"/>
</dbReference>
<evidence type="ECO:0000259" key="6">
    <source>
        <dbReference type="PROSITE" id="PS51866"/>
    </source>
</evidence>
<keyword evidence="4" id="KW-0500">Molybdenum</keyword>
<name>A0A9X2D9W1_9ACTN</name>
<dbReference type="GO" id="GO:0015689">
    <property type="term" value="P:molybdate ion transport"/>
    <property type="evidence" value="ECO:0007669"/>
    <property type="project" value="InterPro"/>
</dbReference>
<dbReference type="Gene3D" id="2.40.50.100">
    <property type="match status" value="1"/>
</dbReference>
<dbReference type="PROSITE" id="PS00211">
    <property type="entry name" value="ABC_TRANSPORTER_1"/>
    <property type="match status" value="1"/>
</dbReference>
<dbReference type="PROSITE" id="PS51866">
    <property type="entry name" value="MOP"/>
    <property type="match status" value="1"/>
</dbReference>
<protein>
    <submittedName>
        <fullName evidence="7">ATP-binding cassette domain-containing protein</fullName>
    </submittedName>
</protein>
<keyword evidence="2" id="KW-0547">Nucleotide-binding</keyword>
<keyword evidence="8" id="KW-1185">Reference proteome</keyword>
<evidence type="ECO:0000313" key="8">
    <source>
        <dbReference type="Proteomes" id="UP001139485"/>
    </source>
</evidence>
<dbReference type="InterPro" id="IPR050093">
    <property type="entry name" value="ABC_SmlMolc_Importer"/>
</dbReference>
<evidence type="ECO:0000256" key="3">
    <source>
        <dbReference type="ARBA" id="ARBA00022840"/>
    </source>
</evidence>
<dbReference type="PANTHER" id="PTHR42781">
    <property type="entry name" value="SPERMIDINE/PUTRESCINE IMPORT ATP-BINDING PROTEIN POTA"/>
    <property type="match status" value="1"/>
</dbReference>
<evidence type="ECO:0000313" key="7">
    <source>
        <dbReference type="EMBL" id="MCM0622033.1"/>
    </source>
</evidence>
<accession>A0A9X2D9W1</accession>
<dbReference type="InterPro" id="IPR004606">
    <property type="entry name" value="Mop_domain"/>
</dbReference>
<dbReference type="RefSeq" id="WP_250828327.1">
    <property type="nucleotide sequence ID" value="NZ_JAMOIL010000027.1"/>
</dbReference>
<comment type="caution">
    <text evidence="7">The sequence shown here is derived from an EMBL/GenBank/DDBJ whole genome shotgun (WGS) entry which is preliminary data.</text>
</comment>
<sequence length="353" mass="36059">MSTASGDGLHARVRVPGRVEADVRAAPGEVLAVVGPNGAGKSSLVGALAGTVPALGPVRLRGRDVSAGPVQERRVGLVPQDGGLFEHLTALENVAFGLRARGVRRGPAREAAAAWLERLGVGALAGRRPGDLSGGQARRVAVARALVTEPDLLLLDEPFAGLDVGVAATLRAELGQHLAATAAAHGTVTLLVTHDAVDALTLADRVLVLEGGRVAQEGTPADVAARPATAHVGRLVGLNVLTDADAVRTFPPSAVTVDLTEPHGSARLRWPARLLGLTRTGDVVRLLAEVQSGHLEGAGSGGEGRGNGSTAPVVQTLLADVTPASAERLDLRPGSEMWLSVKETAVTTATMRP</sequence>
<dbReference type="Proteomes" id="UP001139485">
    <property type="component" value="Unassembled WGS sequence"/>
</dbReference>
<reference evidence="7" key="1">
    <citation type="submission" date="2022-05" db="EMBL/GenBank/DDBJ databases">
        <authorList>
            <person name="Tuo L."/>
        </authorList>
    </citation>
    <scope>NUCLEOTIDE SEQUENCE</scope>
    <source>
        <strain evidence="7">BSK12Z-4</strain>
    </source>
</reference>
<keyword evidence="3 7" id="KW-0067">ATP-binding</keyword>
<dbReference type="GO" id="GO:0005524">
    <property type="term" value="F:ATP binding"/>
    <property type="evidence" value="ECO:0007669"/>
    <property type="project" value="UniProtKB-KW"/>
</dbReference>
<feature type="domain" description="Mop" evidence="6">
    <location>
        <begin position="263"/>
        <end position="350"/>
    </location>
</feature>
<dbReference type="InterPro" id="IPR005116">
    <property type="entry name" value="Transp-assoc_OB_typ1"/>
</dbReference>
<evidence type="ECO:0000259" key="5">
    <source>
        <dbReference type="PROSITE" id="PS50893"/>
    </source>
</evidence>
<dbReference type="EMBL" id="JAMOIL010000027">
    <property type="protein sequence ID" value="MCM0622033.1"/>
    <property type="molecule type" value="Genomic_DNA"/>
</dbReference>
<evidence type="ECO:0000256" key="2">
    <source>
        <dbReference type="ARBA" id="ARBA00022741"/>
    </source>
</evidence>
<dbReference type="Pfam" id="PF00005">
    <property type="entry name" value="ABC_tran"/>
    <property type="match status" value="1"/>
</dbReference>
<dbReference type="SMART" id="SM00382">
    <property type="entry name" value="AAA"/>
    <property type="match status" value="1"/>
</dbReference>
<keyword evidence="1" id="KW-0813">Transport</keyword>
<dbReference type="SUPFAM" id="SSF52540">
    <property type="entry name" value="P-loop containing nucleoside triphosphate hydrolases"/>
    <property type="match status" value="1"/>
</dbReference>
<gene>
    <name evidence="7" type="ORF">M8330_17210</name>
</gene>
<dbReference type="InterPro" id="IPR027417">
    <property type="entry name" value="P-loop_NTPase"/>
</dbReference>
<dbReference type="Gene3D" id="3.40.50.300">
    <property type="entry name" value="P-loop containing nucleotide triphosphate hydrolases"/>
    <property type="match status" value="1"/>
</dbReference>